<evidence type="ECO:0000256" key="1">
    <source>
        <dbReference type="ARBA" id="ARBA00009809"/>
    </source>
</evidence>
<organism evidence="5 6">
    <name type="scientific">Sulfobacillus benefaciens</name>
    <dbReference type="NCBI Taxonomy" id="453960"/>
    <lineage>
        <taxon>Bacteria</taxon>
        <taxon>Bacillati</taxon>
        <taxon>Bacillota</taxon>
        <taxon>Clostridia</taxon>
        <taxon>Eubacteriales</taxon>
        <taxon>Clostridiales Family XVII. Incertae Sedis</taxon>
        <taxon>Sulfobacillus</taxon>
    </lineage>
</organism>
<gene>
    <name evidence="5" type="ORF">C7B46_08015</name>
</gene>
<dbReference type="AlphaFoldDB" id="A0A2T2XH08"/>
<dbReference type="EMBL" id="PXYW01000016">
    <property type="protein sequence ID" value="PSR33783.1"/>
    <property type="molecule type" value="Genomic_DNA"/>
</dbReference>
<dbReference type="Proteomes" id="UP000242972">
    <property type="component" value="Unassembled WGS sequence"/>
</dbReference>
<dbReference type="SUPFAM" id="SSF51445">
    <property type="entry name" value="(Trans)glycosidases"/>
    <property type="match status" value="1"/>
</dbReference>
<dbReference type="Pfam" id="PF01301">
    <property type="entry name" value="Glyco_hydro_35"/>
    <property type="match status" value="1"/>
</dbReference>
<dbReference type="GO" id="GO:0005975">
    <property type="term" value="P:carbohydrate metabolic process"/>
    <property type="evidence" value="ECO:0007669"/>
    <property type="project" value="InterPro"/>
</dbReference>
<dbReference type="InterPro" id="IPR001944">
    <property type="entry name" value="Glycoside_Hdrlase_35"/>
</dbReference>
<name>A0A2T2XH08_9FIRM</name>
<dbReference type="PANTHER" id="PTHR23421">
    <property type="entry name" value="BETA-GALACTOSIDASE RELATED"/>
    <property type="match status" value="1"/>
</dbReference>
<comment type="caution">
    <text evidence="5">The sequence shown here is derived from an EMBL/GenBank/DDBJ whole genome shotgun (WGS) entry which is preliminary data.</text>
</comment>
<dbReference type="PRINTS" id="PR00742">
    <property type="entry name" value="GLHYDRLASE35"/>
</dbReference>
<dbReference type="Gene3D" id="3.40.50.880">
    <property type="match status" value="1"/>
</dbReference>
<evidence type="ECO:0000313" key="6">
    <source>
        <dbReference type="Proteomes" id="UP000242972"/>
    </source>
</evidence>
<dbReference type="GO" id="GO:0004553">
    <property type="term" value="F:hydrolase activity, hydrolyzing O-glycosyl compounds"/>
    <property type="evidence" value="ECO:0007669"/>
    <property type="project" value="InterPro"/>
</dbReference>
<reference evidence="5 6" key="1">
    <citation type="journal article" date="2014" name="BMC Genomics">
        <title>Comparison of environmental and isolate Sulfobacillus genomes reveals diverse carbon, sulfur, nitrogen, and hydrogen metabolisms.</title>
        <authorList>
            <person name="Justice N.B."/>
            <person name="Norman A."/>
            <person name="Brown C.T."/>
            <person name="Singh A."/>
            <person name="Thomas B.C."/>
            <person name="Banfield J.F."/>
        </authorList>
    </citation>
    <scope>NUCLEOTIDE SEQUENCE [LARGE SCALE GENOMIC DNA]</scope>
    <source>
        <strain evidence="5">AMDSBA4</strain>
    </source>
</reference>
<feature type="domain" description="Glycoside hydrolase 35 catalytic" evidence="3">
    <location>
        <begin position="14"/>
        <end position="224"/>
    </location>
</feature>
<evidence type="ECO:0000256" key="2">
    <source>
        <dbReference type="RuleBase" id="RU003679"/>
    </source>
</evidence>
<dbReference type="Gene3D" id="3.20.20.80">
    <property type="entry name" value="Glycosidases"/>
    <property type="match status" value="1"/>
</dbReference>
<comment type="similarity">
    <text evidence="1 2">Belongs to the glycosyl hydrolase 35 family.</text>
</comment>
<protein>
    <submittedName>
        <fullName evidence="5">Beta-galactosidase</fullName>
    </submittedName>
</protein>
<dbReference type="InterPro" id="IPR054746">
    <property type="entry name" value="GLMA-like_second"/>
</dbReference>
<dbReference type="InterPro" id="IPR029062">
    <property type="entry name" value="Class_I_gatase-like"/>
</dbReference>
<proteinExistence type="inferred from homology"/>
<feature type="domain" description="GLMA-like second" evidence="4">
    <location>
        <begin position="442"/>
        <end position="559"/>
    </location>
</feature>
<dbReference type="InterPro" id="IPR031330">
    <property type="entry name" value="Gly_Hdrlase_35_cat"/>
</dbReference>
<evidence type="ECO:0000259" key="3">
    <source>
        <dbReference type="Pfam" id="PF01301"/>
    </source>
</evidence>
<dbReference type="Pfam" id="PF22369">
    <property type="entry name" value="GLMA_2nd"/>
    <property type="match status" value="1"/>
</dbReference>
<dbReference type="CDD" id="cd03143">
    <property type="entry name" value="A4_beta-galactosidase_middle_domain"/>
    <property type="match status" value="1"/>
</dbReference>
<evidence type="ECO:0000313" key="5">
    <source>
        <dbReference type="EMBL" id="PSR33783.1"/>
    </source>
</evidence>
<evidence type="ECO:0000259" key="4">
    <source>
        <dbReference type="Pfam" id="PF22369"/>
    </source>
</evidence>
<sequence length="783" mass="87033">MSDNQPIQMLKGALVIAGTPQFLFGGELHYFRLNPQEWRRRIHEMRLAHMNTVGAYIPWLWHEPTESEWDFTGATHPRRNLRQFLEICHDEGMKVFARPGPYVMAELLNEGIPDWIGQSYPEVLARTAAGHRHPNGVVSYLHPTYLRLAKRWITRVAEELRPFLYENGGPIVLWQLDNEVGMLHWVSNQADYHPDVLARYHAEHPLKQSNELSEYWDWQKFQQQERRVYLEVLRQTAQDIVGTTPYIVNVHGFRDFFSYGRGIDYPIGLAQLIEARNLENTALSGDFYPGKIGFDNYHDLVLATLYTNAANKPGRLSYSAEFQSGRLSDKPRLSSYDIALATRLVVAHGFNGVNYYMFSGGDNPEGIGSLGRRHDWQAPLAADGTLRPTYDTVAGLGSVFHSVQSVLASSEKVSDLSIAFYSPYYLTDTIGEKVQKNPVLNTFINDRTRLHFDGIYRILTALSVPMTAVSLLEDDLSEIRTGYLWVACTRYMDESTQTKLAQYVEQGGHLILGPDIPTFDLTGSPCQVLATRLGITDSQPCHQPELVTVMGIDSVLTPRATSFSPPASGRVLGTIESNGQTCAATWPVGSGQATLFGVGLTGDYLYQNEVVARMLSSIGLNPRLSVTPGLVHATMRTGDQGSLLSLINPDDQDYRVTIHSPFWPTQSEIAVPARHGLLLAANLVVTPNLLIHYATAEIQDLSQDDYGVTVTINSLSAGQIVLIAAKPMEVTLSGPGFVAQDQATGKVEVSWARAGTYTIFCKEIETFQLSDIVGSPASHESLE</sequence>
<accession>A0A2T2XH08</accession>
<dbReference type="InterPro" id="IPR017853">
    <property type="entry name" value="GH"/>
</dbReference>